<accession>T2JLZ1</accession>
<reference evidence="1 2" key="1">
    <citation type="submission" date="2013-01" db="EMBL/GenBank/DDBJ databases">
        <authorList>
            <person name="Bench S."/>
        </authorList>
    </citation>
    <scope>NUCLEOTIDE SEQUENCE [LARGE SCALE GENOMIC DNA]</scope>
    <source>
        <strain evidence="1 2">WH 0402</strain>
    </source>
</reference>
<reference evidence="1 2" key="2">
    <citation type="submission" date="2013-09" db="EMBL/GenBank/DDBJ databases">
        <title>Whole genome comparison of six Crocosphaera watsonii strains with differing phenotypes.</title>
        <authorList>
            <person name="Bench S.R."/>
            <person name="Heller P."/>
            <person name="Frank I."/>
            <person name="Arciniega M."/>
            <person name="Shilova I.N."/>
            <person name="Zehr J.P."/>
        </authorList>
    </citation>
    <scope>NUCLEOTIDE SEQUENCE [LARGE SCALE GENOMIC DNA]</scope>
    <source>
        <strain evidence="1 2">WH 0402</strain>
    </source>
</reference>
<comment type="caution">
    <text evidence="1">The sequence shown here is derived from an EMBL/GenBank/DDBJ whole genome shotgun (WGS) entry which is preliminary data.</text>
</comment>
<evidence type="ECO:0000313" key="1">
    <source>
        <dbReference type="EMBL" id="CCQ66096.1"/>
    </source>
</evidence>
<evidence type="ECO:0000313" key="2">
    <source>
        <dbReference type="Proteomes" id="UP000018130"/>
    </source>
</evidence>
<proteinExistence type="predicted"/>
<organism evidence="1 2">
    <name type="scientific">Crocosphaera watsonii WH 0402</name>
    <dbReference type="NCBI Taxonomy" id="1284629"/>
    <lineage>
        <taxon>Bacteria</taxon>
        <taxon>Bacillati</taxon>
        <taxon>Cyanobacteriota</taxon>
        <taxon>Cyanophyceae</taxon>
        <taxon>Oscillatoriophycideae</taxon>
        <taxon>Chroococcales</taxon>
        <taxon>Aphanothecaceae</taxon>
        <taxon>Crocosphaera</taxon>
    </lineage>
</organism>
<gene>
    <name evidence="1" type="ORF">CWATWH0402_4668</name>
</gene>
<dbReference type="EMBL" id="CAQN01000340">
    <property type="protein sequence ID" value="CCQ66096.1"/>
    <property type="molecule type" value="Genomic_DNA"/>
</dbReference>
<sequence>MGMGMGVTVDTCWSADSLTPLFSRVGGGVTTVTFCCKFG</sequence>
<name>T2JLZ1_CROWT</name>
<dbReference type="Proteomes" id="UP000018130">
    <property type="component" value="Unassembled WGS sequence"/>
</dbReference>
<dbReference type="AlphaFoldDB" id="T2JLZ1"/>
<protein>
    <submittedName>
        <fullName evidence="1">Uncharacterized protein</fullName>
    </submittedName>
</protein>